<evidence type="ECO:0000256" key="9">
    <source>
        <dbReference type="ARBA" id="ARBA00022884"/>
    </source>
</evidence>
<dbReference type="PANTHER" id="PTHR22807:SF53">
    <property type="entry name" value="RIBOSOMAL RNA SMALL SUBUNIT METHYLTRANSFERASE B-RELATED"/>
    <property type="match status" value="1"/>
</dbReference>
<comment type="similarity">
    <text evidence="13">Belongs to the class I-like SAM-binding methyltransferase superfamily. RsmB/NOP family.</text>
</comment>
<evidence type="ECO:0000256" key="12">
    <source>
        <dbReference type="ARBA" id="ARBA00047283"/>
    </source>
</evidence>
<keyword evidence="9 13" id="KW-0694">RNA-binding</keyword>
<reference evidence="15 16" key="1">
    <citation type="submission" date="2014-04" db="EMBL/GenBank/DDBJ databases">
        <title>Genome assembly of Hyalangium minutum DSM 14724.</title>
        <authorList>
            <person name="Sharma G."/>
            <person name="Subramanian S."/>
        </authorList>
    </citation>
    <scope>NUCLEOTIDE SEQUENCE [LARGE SCALE GENOMIC DNA]</scope>
    <source>
        <strain evidence="15 16">DSM 14724</strain>
    </source>
</reference>
<dbReference type="PRINTS" id="PR02008">
    <property type="entry name" value="RCMTFAMILY"/>
</dbReference>
<dbReference type="SUPFAM" id="SSF53335">
    <property type="entry name" value="S-adenosyl-L-methionine-dependent methyltransferases"/>
    <property type="match status" value="1"/>
</dbReference>
<dbReference type="GO" id="GO:0008649">
    <property type="term" value="F:rRNA methyltransferase activity"/>
    <property type="evidence" value="ECO:0007669"/>
    <property type="project" value="InterPro"/>
</dbReference>
<organism evidence="15 16">
    <name type="scientific">Hyalangium minutum</name>
    <dbReference type="NCBI Taxonomy" id="394096"/>
    <lineage>
        <taxon>Bacteria</taxon>
        <taxon>Pseudomonadati</taxon>
        <taxon>Myxococcota</taxon>
        <taxon>Myxococcia</taxon>
        <taxon>Myxococcales</taxon>
        <taxon>Cystobacterineae</taxon>
        <taxon>Archangiaceae</taxon>
        <taxon>Hyalangium</taxon>
    </lineage>
</organism>
<dbReference type="GO" id="GO:0006355">
    <property type="term" value="P:regulation of DNA-templated transcription"/>
    <property type="evidence" value="ECO:0007669"/>
    <property type="project" value="InterPro"/>
</dbReference>
<evidence type="ECO:0000256" key="11">
    <source>
        <dbReference type="ARBA" id="ARBA00031088"/>
    </source>
</evidence>
<dbReference type="Proteomes" id="UP000028725">
    <property type="component" value="Unassembled WGS sequence"/>
</dbReference>
<dbReference type="PROSITE" id="PS51686">
    <property type="entry name" value="SAM_MT_RSMB_NOP"/>
    <property type="match status" value="1"/>
</dbReference>
<evidence type="ECO:0000256" key="1">
    <source>
        <dbReference type="ARBA" id="ARBA00002724"/>
    </source>
</evidence>
<keyword evidence="4" id="KW-0963">Cytoplasm</keyword>
<evidence type="ECO:0000256" key="10">
    <source>
        <dbReference type="ARBA" id="ARBA00030399"/>
    </source>
</evidence>
<evidence type="ECO:0000256" key="7">
    <source>
        <dbReference type="ARBA" id="ARBA00022679"/>
    </source>
</evidence>
<keyword evidence="5" id="KW-0698">rRNA processing</keyword>
<keyword evidence="8 13" id="KW-0949">S-adenosyl-L-methionine</keyword>
<dbReference type="InterPro" id="IPR004573">
    <property type="entry name" value="rRNA_ssu_MeTfrase_B"/>
</dbReference>
<evidence type="ECO:0000256" key="13">
    <source>
        <dbReference type="PROSITE-ProRule" id="PRU01023"/>
    </source>
</evidence>
<dbReference type="Pfam" id="PF01029">
    <property type="entry name" value="NusB"/>
    <property type="match status" value="1"/>
</dbReference>
<dbReference type="GO" id="GO:0005737">
    <property type="term" value="C:cytoplasm"/>
    <property type="evidence" value="ECO:0007669"/>
    <property type="project" value="UniProtKB-SubCell"/>
</dbReference>
<accession>A0A085WIU9</accession>
<gene>
    <name evidence="15" type="ORF">DB31_8095</name>
</gene>
<dbReference type="InterPro" id="IPR035926">
    <property type="entry name" value="NusB-like_sf"/>
</dbReference>
<feature type="domain" description="SAM-dependent MTase RsmB/NOP-type" evidence="14">
    <location>
        <begin position="168"/>
        <end position="437"/>
    </location>
</feature>
<dbReference type="EMBL" id="JMCB01000007">
    <property type="protein sequence ID" value="KFE67612.1"/>
    <property type="molecule type" value="Genomic_DNA"/>
</dbReference>
<dbReference type="NCBIfam" id="NF011494">
    <property type="entry name" value="PRK14902.1"/>
    <property type="match status" value="1"/>
</dbReference>
<comment type="function">
    <text evidence="1">Specifically methylates the cytosine at position 967 (m5C967) of 16S rRNA.</text>
</comment>
<dbReference type="Pfam" id="PF01189">
    <property type="entry name" value="Methyltr_RsmB-F"/>
    <property type="match status" value="1"/>
</dbReference>
<dbReference type="GO" id="GO:0003723">
    <property type="term" value="F:RNA binding"/>
    <property type="evidence" value="ECO:0007669"/>
    <property type="project" value="UniProtKB-UniRule"/>
</dbReference>
<dbReference type="RefSeq" id="WP_044190381.1">
    <property type="nucleotide sequence ID" value="NZ_JMCB01000007.1"/>
</dbReference>
<feature type="binding site" evidence="13">
    <location>
        <position position="306"/>
    </location>
    <ligand>
        <name>S-adenosyl-L-methionine</name>
        <dbReference type="ChEBI" id="CHEBI:59789"/>
    </ligand>
</feature>
<dbReference type="NCBIfam" id="TIGR00563">
    <property type="entry name" value="rsmB"/>
    <property type="match status" value="1"/>
</dbReference>
<dbReference type="PANTHER" id="PTHR22807">
    <property type="entry name" value="NOP2 YEAST -RELATED NOL1/NOP2/FMU SUN DOMAIN-CONTAINING"/>
    <property type="match status" value="1"/>
</dbReference>
<keyword evidence="6 13" id="KW-0489">Methyltransferase</keyword>
<dbReference type="SUPFAM" id="SSF48013">
    <property type="entry name" value="NusB-like"/>
    <property type="match status" value="1"/>
</dbReference>
<evidence type="ECO:0000256" key="3">
    <source>
        <dbReference type="ARBA" id="ARBA00012140"/>
    </source>
</evidence>
<dbReference type="InterPro" id="IPR029063">
    <property type="entry name" value="SAM-dependent_MTases_sf"/>
</dbReference>
<evidence type="ECO:0000259" key="14">
    <source>
        <dbReference type="PROSITE" id="PS51686"/>
    </source>
</evidence>
<dbReference type="InterPro" id="IPR023267">
    <property type="entry name" value="RCMT"/>
</dbReference>
<evidence type="ECO:0000256" key="2">
    <source>
        <dbReference type="ARBA" id="ARBA00004496"/>
    </source>
</evidence>
<evidence type="ECO:0000256" key="8">
    <source>
        <dbReference type="ARBA" id="ARBA00022691"/>
    </source>
</evidence>
<evidence type="ECO:0000313" key="15">
    <source>
        <dbReference type="EMBL" id="KFE67612.1"/>
    </source>
</evidence>
<protein>
    <recommendedName>
        <fullName evidence="3">16S rRNA (cytosine(967)-C(5))-methyltransferase</fullName>
        <ecNumber evidence="3">2.1.1.176</ecNumber>
    </recommendedName>
    <alternativeName>
        <fullName evidence="10">16S rRNA m5C967 methyltransferase</fullName>
    </alternativeName>
    <alternativeName>
        <fullName evidence="11">rRNA (cytosine-C(5)-)-methyltransferase RsmB</fullName>
    </alternativeName>
</protein>
<dbReference type="CDD" id="cd02440">
    <property type="entry name" value="AdoMet_MTases"/>
    <property type="match status" value="1"/>
</dbReference>
<dbReference type="InterPro" id="IPR006027">
    <property type="entry name" value="NusB_RsmB_TIM44"/>
</dbReference>
<evidence type="ECO:0000256" key="4">
    <source>
        <dbReference type="ARBA" id="ARBA00022490"/>
    </source>
</evidence>
<comment type="subcellular location">
    <subcellularLocation>
        <location evidence="2">Cytoplasm</location>
    </subcellularLocation>
</comment>
<comment type="caution">
    <text evidence="15">The sequence shown here is derived from an EMBL/GenBank/DDBJ whole genome shotgun (WGS) entry which is preliminary data.</text>
</comment>
<comment type="catalytic activity">
    <reaction evidence="12">
        <text>cytidine(967) in 16S rRNA + S-adenosyl-L-methionine = 5-methylcytidine(967) in 16S rRNA + S-adenosyl-L-homocysteine + H(+)</text>
        <dbReference type="Rhea" id="RHEA:42748"/>
        <dbReference type="Rhea" id="RHEA-COMP:10219"/>
        <dbReference type="Rhea" id="RHEA-COMP:10220"/>
        <dbReference type="ChEBI" id="CHEBI:15378"/>
        <dbReference type="ChEBI" id="CHEBI:57856"/>
        <dbReference type="ChEBI" id="CHEBI:59789"/>
        <dbReference type="ChEBI" id="CHEBI:74483"/>
        <dbReference type="ChEBI" id="CHEBI:82748"/>
        <dbReference type="EC" id="2.1.1.176"/>
    </reaction>
</comment>
<dbReference type="InterPro" id="IPR054728">
    <property type="entry name" value="RsmB-like_ferredoxin"/>
</dbReference>
<evidence type="ECO:0000256" key="5">
    <source>
        <dbReference type="ARBA" id="ARBA00022552"/>
    </source>
</evidence>
<dbReference type="InterPro" id="IPR001678">
    <property type="entry name" value="MeTrfase_RsmB-F_NOP2_dom"/>
</dbReference>
<name>A0A085WIU9_9BACT</name>
<dbReference type="PATRIC" id="fig|394096.3.peg.4134"/>
<keyword evidence="7 13" id="KW-0808">Transferase</keyword>
<feature type="active site" description="Nucleophile" evidence="13">
    <location>
        <position position="377"/>
    </location>
</feature>
<evidence type="ECO:0000313" key="16">
    <source>
        <dbReference type="Proteomes" id="UP000028725"/>
    </source>
</evidence>
<dbReference type="Gene3D" id="3.40.50.150">
    <property type="entry name" value="Vaccinia Virus protein VP39"/>
    <property type="match status" value="1"/>
</dbReference>
<feature type="binding site" evidence="13">
    <location>
        <position position="324"/>
    </location>
    <ligand>
        <name>S-adenosyl-L-methionine</name>
        <dbReference type="ChEBI" id="CHEBI:59789"/>
    </ligand>
</feature>
<evidence type="ECO:0000256" key="6">
    <source>
        <dbReference type="ARBA" id="ARBA00022603"/>
    </source>
</evidence>
<keyword evidence="16" id="KW-1185">Reference proteome</keyword>
<dbReference type="AlphaFoldDB" id="A0A085WIU9"/>
<dbReference type="OrthoDB" id="9810297at2"/>
<proteinExistence type="inferred from homology"/>
<dbReference type="InterPro" id="IPR049560">
    <property type="entry name" value="MeTrfase_RsmB-F_NOP2_cat"/>
</dbReference>
<sequence length="438" mass="48291">MSARTLAIQVLARVRATDAYLNVVLDTMLSESPLKDPRDTALATELTYGATRRQLALDYAITRFADRKLDSMEDRVLAALRIGAYQIFHTRVPARAAVGETVQALKELGMSRAAGFVNAILRKLADLPGPPLPPESDTVEYLSVRESHPKWLVERWIRHFGRERAEAMLVADNQTPPIVVRVNTTKVTRDALLAQLRDVGLEVQPTTVSPVGIVLPPVGRLEDVYGYREGLWQVQDEAAQLVGVYGAIPETARVLDACAAPGGKACHQAEGHEVVATDLHANKLPKIESEAKRLGLAGKLRAVAHDATQPLPEELGEFHAVLVDAPCSGLGTLRRHPELRYRRKEEDIGRLASLQRRILENCQEAVPPGGLLVYAVCTTEPQEGQDQVDMFLRSHPEWTAEPPVLPGVKLPQSQAWLRTLPGPEGWDGFFAARLRKLY</sequence>
<dbReference type="STRING" id="394096.DB31_8095"/>
<dbReference type="Gene3D" id="1.10.940.10">
    <property type="entry name" value="NusB-like"/>
    <property type="match status" value="1"/>
</dbReference>
<feature type="binding site" evidence="13">
    <location>
        <begin position="258"/>
        <end position="264"/>
    </location>
    <ligand>
        <name>S-adenosyl-L-methionine</name>
        <dbReference type="ChEBI" id="CHEBI:59789"/>
    </ligand>
</feature>
<dbReference type="Pfam" id="PF22458">
    <property type="entry name" value="RsmF-B_ferredox"/>
    <property type="match status" value="1"/>
</dbReference>
<dbReference type="EC" id="2.1.1.176" evidence="3"/>
<dbReference type="Gene3D" id="3.30.70.1170">
    <property type="entry name" value="Sun protein, domain 3"/>
    <property type="match status" value="1"/>
</dbReference>
<feature type="binding site" evidence="13">
    <location>
        <position position="278"/>
    </location>
    <ligand>
        <name>S-adenosyl-L-methionine</name>
        <dbReference type="ChEBI" id="CHEBI:59789"/>
    </ligand>
</feature>